<keyword evidence="4 5" id="KW-0648">Protein biosynthesis</keyword>
<evidence type="ECO:0000256" key="4">
    <source>
        <dbReference type="ARBA" id="ARBA00022917"/>
    </source>
</evidence>
<gene>
    <name evidence="5" type="primary">tsf</name>
    <name evidence="9" type="ORF">CVV64_09175</name>
</gene>
<accession>A0A2N1PQB6</accession>
<evidence type="ECO:0000256" key="3">
    <source>
        <dbReference type="ARBA" id="ARBA00022768"/>
    </source>
</evidence>
<dbReference type="SUPFAM" id="SSF46934">
    <property type="entry name" value="UBA-like"/>
    <property type="match status" value="1"/>
</dbReference>
<dbReference type="PROSITE" id="PS01126">
    <property type="entry name" value="EF_TS_1"/>
    <property type="match status" value="1"/>
</dbReference>
<dbReference type="InterPro" id="IPR036402">
    <property type="entry name" value="EF-Ts_dimer_sf"/>
</dbReference>
<comment type="subcellular location">
    <subcellularLocation>
        <location evidence="5 7">Cytoplasm</location>
    </subcellularLocation>
</comment>
<dbReference type="Pfam" id="PF00889">
    <property type="entry name" value="EF_TS"/>
    <property type="match status" value="1"/>
</dbReference>
<comment type="similarity">
    <text evidence="1 5 6">Belongs to the EF-Ts family.</text>
</comment>
<dbReference type="FunFam" id="1.10.8.10:FF:000001">
    <property type="entry name" value="Elongation factor Ts"/>
    <property type="match status" value="1"/>
</dbReference>
<evidence type="ECO:0000256" key="2">
    <source>
        <dbReference type="ARBA" id="ARBA00016956"/>
    </source>
</evidence>
<feature type="domain" description="Translation elongation factor EFTs/EF1B dimerisation" evidence="8">
    <location>
        <begin position="70"/>
        <end position="291"/>
    </location>
</feature>
<proteinExistence type="inferred from homology"/>
<evidence type="ECO:0000256" key="6">
    <source>
        <dbReference type="RuleBase" id="RU000642"/>
    </source>
</evidence>
<dbReference type="PANTHER" id="PTHR11741">
    <property type="entry name" value="ELONGATION FACTOR TS"/>
    <property type="match status" value="1"/>
</dbReference>
<dbReference type="EMBL" id="PGXC01000005">
    <property type="protein sequence ID" value="PKK90524.1"/>
    <property type="molecule type" value="Genomic_DNA"/>
</dbReference>
<dbReference type="Gene3D" id="1.10.286.20">
    <property type="match status" value="1"/>
</dbReference>
<keyword evidence="3 5" id="KW-0251">Elongation factor</keyword>
<dbReference type="InterPro" id="IPR018101">
    <property type="entry name" value="Transl_elong_Ts_CS"/>
</dbReference>
<dbReference type="SUPFAM" id="SSF54713">
    <property type="entry name" value="Elongation factor Ts (EF-Ts), dimerisation domain"/>
    <property type="match status" value="2"/>
</dbReference>
<dbReference type="AlphaFoldDB" id="A0A2N1PQB6"/>
<evidence type="ECO:0000256" key="1">
    <source>
        <dbReference type="ARBA" id="ARBA00005532"/>
    </source>
</evidence>
<dbReference type="InterPro" id="IPR014039">
    <property type="entry name" value="Transl_elong_EFTs/EF1B_dimer"/>
</dbReference>
<comment type="function">
    <text evidence="5 6">Associates with the EF-Tu.GDP complex and induces the exchange of GDP to GTP. It remains bound to the aminoacyl-tRNA.EF-Tu.GTP complex up to the GTP hydrolysis stage on the ribosome.</text>
</comment>
<protein>
    <recommendedName>
        <fullName evidence="2 5">Elongation factor Ts</fullName>
        <shortName evidence="5">EF-Ts</shortName>
    </recommendedName>
</protein>
<comment type="caution">
    <text evidence="9">The sequence shown here is derived from an EMBL/GenBank/DDBJ whole genome shotgun (WGS) entry which is preliminary data.</text>
</comment>
<dbReference type="PROSITE" id="PS01127">
    <property type="entry name" value="EF_TS_2"/>
    <property type="match status" value="1"/>
</dbReference>
<dbReference type="CDD" id="cd14275">
    <property type="entry name" value="UBA_EF-Ts"/>
    <property type="match status" value="1"/>
</dbReference>
<sequence>MSISPSMVKELREKTGVGMMDCKNALVEADGDLDKAVEILRKKGLSKAAKKSCRAATEGLVASLVKDNRGALVEINSETDFVAKNDAFRGFVDGVASVVLEHKPADMDALMALPFPGTGRTVEEEQTHQVATIGENIRVRRFSCLEVPTGYVSSYIHMGGKIGVIVAFQTANDKVSTSEFQTLAADISMHVCAADPRFTNRSEVPSDELGKEKEILVAQMKADPKNAKKPEDILVKIVEGKLGKYYSENCLLEQPFVKEPSETVEQVVAKTGSAMGVKVEVTGFARFKLGEGLEKKEEDFAAEVANAFN</sequence>
<dbReference type="GO" id="GO:0003746">
    <property type="term" value="F:translation elongation factor activity"/>
    <property type="evidence" value="ECO:0007669"/>
    <property type="project" value="UniProtKB-UniRule"/>
</dbReference>
<dbReference type="Proteomes" id="UP000233256">
    <property type="component" value="Unassembled WGS sequence"/>
</dbReference>
<evidence type="ECO:0000256" key="7">
    <source>
        <dbReference type="RuleBase" id="RU000643"/>
    </source>
</evidence>
<dbReference type="InterPro" id="IPR001816">
    <property type="entry name" value="Transl_elong_EFTs/EF1B"/>
</dbReference>
<evidence type="ECO:0000256" key="5">
    <source>
        <dbReference type="HAMAP-Rule" id="MF_00050"/>
    </source>
</evidence>
<dbReference type="NCBIfam" id="TIGR00116">
    <property type="entry name" value="tsf"/>
    <property type="match status" value="1"/>
</dbReference>
<dbReference type="GO" id="GO:0005737">
    <property type="term" value="C:cytoplasm"/>
    <property type="evidence" value="ECO:0007669"/>
    <property type="project" value="UniProtKB-SubCell"/>
</dbReference>
<dbReference type="HAMAP" id="MF_00050">
    <property type="entry name" value="EF_Ts"/>
    <property type="match status" value="1"/>
</dbReference>
<dbReference type="PANTHER" id="PTHR11741:SF0">
    <property type="entry name" value="ELONGATION FACTOR TS, MITOCHONDRIAL"/>
    <property type="match status" value="1"/>
</dbReference>
<dbReference type="InterPro" id="IPR009060">
    <property type="entry name" value="UBA-like_sf"/>
</dbReference>
<evidence type="ECO:0000313" key="9">
    <source>
        <dbReference type="EMBL" id="PKK90524.1"/>
    </source>
</evidence>
<evidence type="ECO:0000313" key="10">
    <source>
        <dbReference type="Proteomes" id="UP000233256"/>
    </source>
</evidence>
<keyword evidence="5" id="KW-0963">Cytoplasm</keyword>
<dbReference type="Gene3D" id="1.10.8.10">
    <property type="entry name" value="DNA helicase RuvA subunit, C-terminal domain"/>
    <property type="match status" value="1"/>
</dbReference>
<evidence type="ECO:0000259" key="8">
    <source>
        <dbReference type="Pfam" id="PF00889"/>
    </source>
</evidence>
<dbReference type="Gene3D" id="3.30.479.20">
    <property type="entry name" value="Elongation factor Ts, dimerisation domain"/>
    <property type="match status" value="2"/>
</dbReference>
<name>A0A2N1PQB6_9BACT</name>
<feature type="region of interest" description="Involved in Mg(2+) ion dislocation from EF-Tu" evidence="5">
    <location>
        <begin position="79"/>
        <end position="82"/>
    </location>
</feature>
<reference evidence="9 10" key="1">
    <citation type="journal article" date="2017" name="ISME J.">
        <title>Potential for microbial H2 and metal transformations associated with novel bacteria and archaea in deep terrestrial subsurface sediments.</title>
        <authorList>
            <person name="Hernsdorf A.W."/>
            <person name="Amano Y."/>
            <person name="Miyakawa K."/>
            <person name="Ise K."/>
            <person name="Suzuki Y."/>
            <person name="Anantharaman K."/>
            <person name="Probst A."/>
            <person name="Burstein D."/>
            <person name="Thomas B.C."/>
            <person name="Banfield J.F."/>
        </authorList>
    </citation>
    <scope>NUCLEOTIDE SEQUENCE [LARGE SCALE GENOMIC DNA]</scope>
    <source>
        <strain evidence="9">HGW-Wallbacteria-1</strain>
    </source>
</reference>
<organism evidence="9 10">
    <name type="scientific">Candidatus Wallbacteria bacterium HGW-Wallbacteria-1</name>
    <dbReference type="NCBI Taxonomy" id="2013854"/>
    <lineage>
        <taxon>Bacteria</taxon>
        <taxon>Candidatus Walliibacteriota</taxon>
    </lineage>
</organism>